<reference evidence="1" key="2">
    <citation type="journal article" date="2014" name="ISME J.">
        <title>Microbial stratification in low pH oxic and suboxic macroscopic growths along an acid mine drainage.</title>
        <authorList>
            <person name="Mendez-Garcia C."/>
            <person name="Mesa V."/>
            <person name="Sprenger R.R."/>
            <person name="Richter M."/>
            <person name="Diez M.S."/>
            <person name="Solano J."/>
            <person name="Bargiela R."/>
            <person name="Golyshina O.V."/>
            <person name="Manteca A."/>
            <person name="Ramos J.L."/>
            <person name="Gallego J.R."/>
            <person name="Llorente I."/>
            <person name="Martins Dos Santos V.A."/>
            <person name="Jensen O.N."/>
            <person name="Pelaez A.I."/>
            <person name="Sanchez J."/>
            <person name="Ferrer M."/>
        </authorList>
    </citation>
    <scope>NUCLEOTIDE SEQUENCE</scope>
</reference>
<name>T1B100_9ZZZZ</name>
<accession>T1B100</accession>
<feature type="non-terminal residue" evidence="1">
    <location>
        <position position="1"/>
    </location>
</feature>
<evidence type="ECO:0000313" key="1">
    <source>
        <dbReference type="EMBL" id="EQD48010.1"/>
    </source>
</evidence>
<sequence>DGFSQKDFDKSMTGIAQSKEIQYLSFSRNACDHRVKNPAENVVFVGTSPSTKQSIEINNVRLNKCYESFESLLLAIKRKYGLP</sequence>
<gene>
    <name evidence="1" type="ORF">B1A_14230</name>
</gene>
<protein>
    <submittedName>
        <fullName evidence="1">Uncharacterized protein</fullName>
    </submittedName>
</protein>
<reference evidence="1" key="1">
    <citation type="submission" date="2013-08" db="EMBL/GenBank/DDBJ databases">
        <authorList>
            <person name="Mendez C."/>
            <person name="Richter M."/>
            <person name="Ferrer M."/>
            <person name="Sanchez J."/>
        </authorList>
    </citation>
    <scope>NUCLEOTIDE SEQUENCE</scope>
</reference>
<comment type="caution">
    <text evidence="1">The sequence shown here is derived from an EMBL/GenBank/DDBJ whole genome shotgun (WGS) entry which is preliminary data.</text>
</comment>
<proteinExistence type="predicted"/>
<dbReference type="AlphaFoldDB" id="T1B100"/>
<dbReference type="EMBL" id="AUZX01010442">
    <property type="protein sequence ID" value="EQD48010.1"/>
    <property type="molecule type" value="Genomic_DNA"/>
</dbReference>
<organism evidence="1">
    <name type="scientific">mine drainage metagenome</name>
    <dbReference type="NCBI Taxonomy" id="410659"/>
    <lineage>
        <taxon>unclassified sequences</taxon>
        <taxon>metagenomes</taxon>
        <taxon>ecological metagenomes</taxon>
    </lineage>
</organism>